<dbReference type="Proteomes" id="UP001324115">
    <property type="component" value="Unassembled WGS sequence"/>
</dbReference>
<gene>
    <name evidence="2" type="ORF">RGQ29_028906</name>
</gene>
<dbReference type="AlphaFoldDB" id="A0AAN7ETM8"/>
<keyword evidence="3" id="KW-1185">Reference proteome</keyword>
<dbReference type="EMBL" id="JAXUIC010000008">
    <property type="protein sequence ID" value="KAK4579026.1"/>
    <property type="molecule type" value="Genomic_DNA"/>
</dbReference>
<protein>
    <recommendedName>
        <fullName evidence="4">DUF674 domain-containing protein</fullName>
    </recommendedName>
</protein>
<dbReference type="PANTHER" id="PTHR33103:SF19">
    <property type="entry name" value="OS09G0544700 PROTEIN"/>
    <property type="match status" value="1"/>
</dbReference>
<comment type="caution">
    <text evidence="2">The sequence shown here is derived from an EMBL/GenBank/DDBJ whole genome shotgun (WGS) entry which is preliminary data.</text>
</comment>
<dbReference type="Pfam" id="PF05056">
    <property type="entry name" value="DUF674"/>
    <property type="match status" value="1"/>
</dbReference>
<evidence type="ECO:0000313" key="1">
    <source>
        <dbReference type="EMBL" id="KAK4579026.1"/>
    </source>
</evidence>
<reference evidence="2 3" key="1">
    <citation type="journal article" date="2023" name="G3 (Bethesda)">
        <title>A haplotype-resolved chromosome-scale genome for Quercus rubra L. provides insights into the genetics of adaptive traits for red oak species.</title>
        <authorList>
            <person name="Kapoor B."/>
            <person name="Jenkins J."/>
            <person name="Schmutz J."/>
            <person name="Zhebentyayeva T."/>
            <person name="Kuelheim C."/>
            <person name="Coggeshall M."/>
            <person name="Heim C."/>
            <person name="Lasky J.R."/>
            <person name="Leites L."/>
            <person name="Islam-Faridi N."/>
            <person name="Romero-Severson J."/>
            <person name="DeLeo V.L."/>
            <person name="Lucas S.M."/>
            <person name="Lazic D."/>
            <person name="Gailing O."/>
            <person name="Carlson J."/>
            <person name="Staton M."/>
        </authorList>
    </citation>
    <scope>NUCLEOTIDE SEQUENCE [LARGE SCALE GENOMIC DNA]</scope>
    <source>
        <strain evidence="2">Pseudo-F2</strain>
        <tissue evidence="1">Dormant leaf buds and twig bark tissues</tissue>
    </source>
</reference>
<sequence length="249" mass="27795">MVAVNKTVSLKLVVDTESRRVLYAEAGKEFVDFLIDIIALPVGAFIPLLNQEMLGGLGNIYESIENLSTTYLQPNVNKDTLLMYKAFISSSVGTLGLLQLPNVVTSTSRKLYGCCLFTRCQKVYDHSTPCSNHSLYGTSELSYQGPQSQRLNNPYFSTEMEEGYVEEAVTYMVMDDLEVKPLSTLSVITLLDKFNVKEIGTLVEKVVNFGMDEGIKLLRVSLLSKSVLTDVFLPMLKEEVNFQEDVKAE</sequence>
<name>A0AAN7ETM8_QUERU</name>
<proteinExistence type="predicted"/>
<evidence type="ECO:0000313" key="3">
    <source>
        <dbReference type="Proteomes" id="UP001324115"/>
    </source>
</evidence>
<organism evidence="2 3">
    <name type="scientific">Quercus rubra</name>
    <name type="common">Northern red oak</name>
    <name type="synonym">Quercus borealis</name>
    <dbReference type="NCBI Taxonomy" id="3512"/>
    <lineage>
        <taxon>Eukaryota</taxon>
        <taxon>Viridiplantae</taxon>
        <taxon>Streptophyta</taxon>
        <taxon>Embryophyta</taxon>
        <taxon>Tracheophyta</taxon>
        <taxon>Spermatophyta</taxon>
        <taxon>Magnoliopsida</taxon>
        <taxon>eudicotyledons</taxon>
        <taxon>Gunneridae</taxon>
        <taxon>Pentapetalae</taxon>
        <taxon>rosids</taxon>
        <taxon>fabids</taxon>
        <taxon>Fagales</taxon>
        <taxon>Fagaceae</taxon>
        <taxon>Quercus</taxon>
    </lineage>
</organism>
<dbReference type="InterPro" id="IPR007750">
    <property type="entry name" value="DUF674"/>
</dbReference>
<accession>A0AAN7ETM8</accession>
<evidence type="ECO:0000313" key="2">
    <source>
        <dbReference type="EMBL" id="KAK4579029.1"/>
    </source>
</evidence>
<evidence type="ECO:0008006" key="4">
    <source>
        <dbReference type="Google" id="ProtNLM"/>
    </source>
</evidence>
<dbReference type="EMBL" id="JAXUIC010000008">
    <property type="protein sequence ID" value="KAK4579028.1"/>
    <property type="molecule type" value="Genomic_DNA"/>
</dbReference>
<dbReference type="EMBL" id="JAXUIC010000008">
    <property type="protein sequence ID" value="KAK4579027.1"/>
    <property type="molecule type" value="Genomic_DNA"/>
</dbReference>
<dbReference type="PANTHER" id="PTHR33103">
    <property type="entry name" value="OS01G0153900 PROTEIN"/>
    <property type="match status" value="1"/>
</dbReference>
<dbReference type="EMBL" id="JAXUIC010000008">
    <property type="protein sequence ID" value="KAK4579029.1"/>
    <property type="molecule type" value="Genomic_DNA"/>
</dbReference>